<dbReference type="GO" id="GO:0005634">
    <property type="term" value="C:nucleus"/>
    <property type="evidence" value="ECO:0007669"/>
    <property type="project" value="UniProtKB-SubCell"/>
</dbReference>
<organism evidence="8 9">
    <name type="scientific">Centaurea solstitialis</name>
    <name type="common">yellow star-thistle</name>
    <dbReference type="NCBI Taxonomy" id="347529"/>
    <lineage>
        <taxon>Eukaryota</taxon>
        <taxon>Viridiplantae</taxon>
        <taxon>Streptophyta</taxon>
        <taxon>Embryophyta</taxon>
        <taxon>Tracheophyta</taxon>
        <taxon>Spermatophyta</taxon>
        <taxon>Magnoliopsida</taxon>
        <taxon>eudicotyledons</taxon>
        <taxon>Gunneridae</taxon>
        <taxon>Pentapetalae</taxon>
        <taxon>asterids</taxon>
        <taxon>campanulids</taxon>
        <taxon>Asterales</taxon>
        <taxon>Asteraceae</taxon>
        <taxon>Carduoideae</taxon>
        <taxon>Cardueae</taxon>
        <taxon>Centaureinae</taxon>
        <taxon>Centaurea</taxon>
    </lineage>
</organism>
<reference evidence="8" key="1">
    <citation type="submission" date="2023-03" db="EMBL/GenBank/DDBJ databases">
        <title>Chromosome-scale reference genome and RAD-based genetic map of yellow starthistle (Centaurea solstitialis) reveal putative structural variation and QTLs associated with invader traits.</title>
        <authorList>
            <person name="Reatini B."/>
            <person name="Cang F.A."/>
            <person name="Jiang Q."/>
            <person name="Mckibben M.T.W."/>
            <person name="Barker M.S."/>
            <person name="Rieseberg L.H."/>
            <person name="Dlugosch K.M."/>
        </authorList>
    </citation>
    <scope>NUCLEOTIDE SEQUENCE</scope>
    <source>
        <strain evidence="8">CAN-66</strain>
        <tissue evidence="8">Leaf</tissue>
    </source>
</reference>
<feature type="coiled-coil region" evidence="6">
    <location>
        <begin position="142"/>
        <end position="169"/>
    </location>
</feature>
<dbReference type="InterPro" id="IPR002487">
    <property type="entry name" value="TF_Kbox"/>
</dbReference>
<evidence type="ECO:0000256" key="5">
    <source>
        <dbReference type="ARBA" id="ARBA00023242"/>
    </source>
</evidence>
<proteinExistence type="predicted"/>
<dbReference type="GO" id="GO:0045944">
    <property type="term" value="P:positive regulation of transcription by RNA polymerase II"/>
    <property type="evidence" value="ECO:0007669"/>
    <property type="project" value="InterPro"/>
</dbReference>
<keyword evidence="3" id="KW-0238">DNA-binding</keyword>
<evidence type="ECO:0000256" key="4">
    <source>
        <dbReference type="ARBA" id="ARBA00023163"/>
    </source>
</evidence>
<evidence type="ECO:0000256" key="2">
    <source>
        <dbReference type="ARBA" id="ARBA00023015"/>
    </source>
</evidence>
<feature type="domain" description="MADS-box" evidence="7">
    <location>
        <begin position="1"/>
        <end position="61"/>
    </location>
</feature>
<evidence type="ECO:0000313" key="9">
    <source>
        <dbReference type="Proteomes" id="UP001172457"/>
    </source>
</evidence>
<protein>
    <recommendedName>
        <fullName evidence="7">MADS-box domain-containing protein</fullName>
    </recommendedName>
</protein>
<dbReference type="Pfam" id="PF00319">
    <property type="entry name" value="SRF-TF"/>
    <property type="match status" value="1"/>
</dbReference>
<keyword evidence="4" id="KW-0804">Transcription</keyword>
<dbReference type="SMART" id="SM00432">
    <property type="entry name" value="MADS"/>
    <property type="match status" value="1"/>
</dbReference>
<dbReference type="GO" id="GO:0003700">
    <property type="term" value="F:DNA-binding transcription factor activity"/>
    <property type="evidence" value="ECO:0007669"/>
    <property type="project" value="InterPro"/>
</dbReference>
<dbReference type="PANTHER" id="PTHR48019">
    <property type="entry name" value="SERUM RESPONSE FACTOR HOMOLOG"/>
    <property type="match status" value="1"/>
</dbReference>
<dbReference type="EMBL" id="JARYMX010000002">
    <property type="protein sequence ID" value="KAJ9563962.1"/>
    <property type="molecule type" value="Genomic_DNA"/>
</dbReference>
<keyword evidence="6" id="KW-0175">Coiled coil</keyword>
<dbReference type="Gene3D" id="3.40.1810.10">
    <property type="entry name" value="Transcription factor, MADS-box"/>
    <property type="match status" value="1"/>
</dbReference>
<keyword evidence="9" id="KW-1185">Reference proteome</keyword>
<comment type="subcellular location">
    <subcellularLocation>
        <location evidence="1">Nucleus</location>
    </subcellularLocation>
</comment>
<dbReference type="PRINTS" id="PR00404">
    <property type="entry name" value="MADSDOMAIN"/>
</dbReference>
<dbReference type="Proteomes" id="UP001172457">
    <property type="component" value="Chromosome 2"/>
</dbReference>
<dbReference type="AlphaFoldDB" id="A0AA38WK64"/>
<dbReference type="PROSITE" id="PS50066">
    <property type="entry name" value="MADS_BOX_2"/>
    <property type="match status" value="1"/>
</dbReference>
<dbReference type="GO" id="GO:0046983">
    <property type="term" value="F:protein dimerization activity"/>
    <property type="evidence" value="ECO:0007669"/>
    <property type="project" value="InterPro"/>
</dbReference>
<dbReference type="InterPro" id="IPR002100">
    <property type="entry name" value="TF_MADSbox"/>
</dbReference>
<dbReference type="InterPro" id="IPR050142">
    <property type="entry name" value="MADS-box/MEF2_TF"/>
</dbReference>
<evidence type="ECO:0000256" key="1">
    <source>
        <dbReference type="ARBA" id="ARBA00004123"/>
    </source>
</evidence>
<sequence>MGRRKIEMKRIEDTNSRRVTFSKRRSGLYSKAHQLSVLCDVDIAIIVFSSCGKLYEYCAGSTDSVDHILSRYQKSCRRQAEERAAQEGGSKDTRFQTCEELLQSVKRLVEEPSDSSVADMTRLEEEIGVAIMHTRSRKTQLMMEYISKLREKERKLMEETEEMKQQVILAMQNDDGGRGLNDIAANQTNSPQLLTLHLFKD</sequence>
<evidence type="ECO:0000256" key="6">
    <source>
        <dbReference type="SAM" id="Coils"/>
    </source>
</evidence>
<keyword evidence="5" id="KW-0539">Nucleus</keyword>
<dbReference type="CDD" id="cd00265">
    <property type="entry name" value="MADS_MEF2_like"/>
    <property type="match status" value="1"/>
</dbReference>
<gene>
    <name evidence="8" type="ORF">OSB04_009122</name>
</gene>
<comment type="caution">
    <text evidence="8">The sequence shown here is derived from an EMBL/GenBank/DDBJ whole genome shotgun (WGS) entry which is preliminary data.</text>
</comment>
<dbReference type="GO" id="GO:0000977">
    <property type="term" value="F:RNA polymerase II transcription regulatory region sequence-specific DNA binding"/>
    <property type="evidence" value="ECO:0007669"/>
    <property type="project" value="InterPro"/>
</dbReference>
<name>A0AA38WK64_9ASTR</name>
<evidence type="ECO:0000259" key="7">
    <source>
        <dbReference type="PROSITE" id="PS50066"/>
    </source>
</evidence>
<evidence type="ECO:0000313" key="8">
    <source>
        <dbReference type="EMBL" id="KAJ9563962.1"/>
    </source>
</evidence>
<dbReference type="InterPro" id="IPR033896">
    <property type="entry name" value="MEF2-like_N"/>
</dbReference>
<dbReference type="SUPFAM" id="SSF55455">
    <property type="entry name" value="SRF-like"/>
    <property type="match status" value="1"/>
</dbReference>
<accession>A0AA38WK64</accession>
<keyword evidence="2" id="KW-0805">Transcription regulation</keyword>
<dbReference type="Pfam" id="PF01486">
    <property type="entry name" value="K-box"/>
    <property type="match status" value="1"/>
</dbReference>
<dbReference type="InterPro" id="IPR036879">
    <property type="entry name" value="TF_MADSbox_sf"/>
</dbReference>
<evidence type="ECO:0000256" key="3">
    <source>
        <dbReference type="ARBA" id="ARBA00023125"/>
    </source>
</evidence>